<accession>A0ABP8LUY9</accession>
<sequence>MKRKICVIDDSLPTSDYPDFIDETQLLHQSILKYLCHQHESWPEEPLRGLLLEIFKNHNNWTISGFLNPDFYFNHVGEEIYSPEVIIFDWDYATTSVGTEEHLLNILQSTYSVVGIYTGADKKDEIESILAQQKFTPYMESRIRMVEKGDIDSVSKILTEVNLRFDSHFSFKLGQELKFNAVKALDSILVDIGEMSFDEFIWTFGHERDENERSISINEFIEILSEKFRNNLANAHWSETTFESSAPAKVTEELVRKLWSYRLYKFPNDDLVRVGDIISKVGDNNDEKFLVISSDCHMSQLWKKNFGSLTLIPLFANTKTSRSFIDKLLTAQKRGYIRQAKASSITNLSAFDSLTLITSIPSKDAEGKAEFIDYVAFPRSVFSIDVPKPAKLEEHQVRLQALHYSHIEGYTGKGRLSLNEPFRSPLIQYCVNAVTGYGAPDYPDELQTSIQKRFDGNFTA</sequence>
<dbReference type="EMBL" id="BAABEY010000014">
    <property type="protein sequence ID" value="GAA4436089.1"/>
    <property type="molecule type" value="Genomic_DNA"/>
</dbReference>
<evidence type="ECO:0000313" key="1">
    <source>
        <dbReference type="EMBL" id="GAA4436089.1"/>
    </source>
</evidence>
<organism evidence="1 2">
    <name type="scientific">Ravibacter arvi</name>
    <dbReference type="NCBI Taxonomy" id="2051041"/>
    <lineage>
        <taxon>Bacteria</taxon>
        <taxon>Pseudomonadati</taxon>
        <taxon>Bacteroidota</taxon>
        <taxon>Cytophagia</taxon>
        <taxon>Cytophagales</taxon>
        <taxon>Spirosomataceae</taxon>
        <taxon>Ravibacter</taxon>
    </lineage>
</organism>
<protein>
    <submittedName>
        <fullName evidence="1">Uncharacterized protein</fullName>
    </submittedName>
</protein>
<name>A0ABP8LUY9_9BACT</name>
<gene>
    <name evidence="1" type="ORF">GCM10023091_13550</name>
</gene>
<dbReference type="RefSeq" id="WP_345027536.1">
    <property type="nucleotide sequence ID" value="NZ_BAABEY010000014.1"/>
</dbReference>
<keyword evidence="2" id="KW-1185">Reference proteome</keyword>
<evidence type="ECO:0000313" key="2">
    <source>
        <dbReference type="Proteomes" id="UP001501508"/>
    </source>
</evidence>
<dbReference type="Proteomes" id="UP001501508">
    <property type="component" value="Unassembled WGS sequence"/>
</dbReference>
<reference evidence="2" key="1">
    <citation type="journal article" date="2019" name="Int. J. Syst. Evol. Microbiol.">
        <title>The Global Catalogue of Microorganisms (GCM) 10K type strain sequencing project: providing services to taxonomists for standard genome sequencing and annotation.</title>
        <authorList>
            <consortium name="The Broad Institute Genomics Platform"/>
            <consortium name="The Broad Institute Genome Sequencing Center for Infectious Disease"/>
            <person name="Wu L."/>
            <person name="Ma J."/>
        </authorList>
    </citation>
    <scope>NUCLEOTIDE SEQUENCE [LARGE SCALE GENOMIC DNA]</scope>
    <source>
        <strain evidence="2">JCM 31920</strain>
    </source>
</reference>
<proteinExistence type="predicted"/>
<comment type="caution">
    <text evidence="1">The sequence shown here is derived from an EMBL/GenBank/DDBJ whole genome shotgun (WGS) entry which is preliminary data.</text>
</comment>